<keyword evidence="9 14" id="KW-0727">SH2 domain</keyword>
<evidence type="ECO:0000256" key="6">
    <source>
        <dbReference type="ARBA" id="ARBA00022741"/>
    </source>
</evidence>
<dbReference type="GO" id="GO:0005886">
    <property type="term" value="C:plasma membrane"/>
    <property type="evidence" value="ECO:0007669"/>
    <property type="project" value="UniProtKB-SubCell"/>
</dbReference>
<evidence type="ECO:0000256" key="5">
    <source>
        <dbReference type="ARBA" id="ARBA00022679"/>
    </source>
</evidence>
<accession>A0A0B1RS78</accession>
<dbReference type="InterPro" id="IPR001245">
    <property type="entry name" value="Ser-Thr/Tyr_kinase_cat_dom"/>
</dbReference>
<protein>
    <recommendedName>
        <fullName evidence="16">Tyrosine-protein kinase</fullName>
        <ecNumber evidence="16">2.7.10.2</ecNumber>
    </recommendedName>
</protein>
<dbReference type="InterPro" id="IPR000980">
    <property type="entry name" value="SH2"/>
</dbReference>
<dbReference type="PROSITE" id="PS00107">
    <property type="entry name" value="PROTEIN_KINASE_ATP"/>
    <property type="match status" value="1"/>
</dbReference>
<evidence type="ECO:0000256" key="13">
    <source>
        <dbReference type="ARBA" id="ARBA00061333"/>
    </source>
</evidence>
<evidence type="ECO:0000256" key="3">
    <source>
        <dbReference type="ARBA" id="ARBA00022475"/>
    </source>
</evidence>
<dbReference type="InterPro" id="IPR036860">
    <property type="entry name" value="SH2_dom_sf"/>
</dbReference>
<keyword evidence="5 16" id="KW-0808">Transferase</keyword>
<keyword evidence="7 16" id="KW-0418">Kinase</keyword>
<evidence type="ECO:0000256" key="10">
    <source>
        <dbReference type="ARBA" id="ARBA00023136"/>
    </source>
</evidence>
<proteinExistence type="inferred from homology"/>
<keyword evidence="3" id="KW-1003">Cell membrane</keyword>
<dbReference type="GO" id="GO:0005524">
    <property type="term" value="F:ATP binding"/>
    <property type="evidence" value="ECO:0007669"/>
    <property type="project" value="UniProtKB-UniRule"/>
</dbReference>
<reference evidence="19 20" key="1">
    <citation type="submission" date="2014-03" db="EMBL/GenBank/DDBJ databases">
        <title>Draft genome of the hookworm Oesophagostomum dentatum.</title>
        <authorList>
            <person name="Mitreva M."/>
        </authorList>
    </citation>
    <scope>NUCLEOTIDE SEQUENCE [LARGE SCALE GENOMIC DNA]</scope>
    <source>
        <strain evidence="19 20">OD-Hann</strain>
    </source>
</reference>
<dbReference type="EMBL" id="KN612263">
    <property type="protein sequence ID" value="KHJ75928.1"/>
    <property type="molecule type" value="Genomic_DNA"/>
</dbReference>
<dbReference type="Pfam" id="PF00017">
    <property type="entry name" value="SH2"/>
    <property type="match status" value="1"/>
</dbReference>
<dbReference type="GO" id="GO:0005737">
    <property type="term" value="C:cytoplasm"/>
    <property type="evidence" value="ECO:0007669"/>
    <property type="project" value="UniProtKB-SubCell"/>
</dbReference>
<dbReference type="Pfam" id="PF07714">
    <property type="entry name" value="PK_Tyr_Ser-Thr"/>
    <property type="match status" value="1"/>
</dbReference>
<feature type="binding site" evidence="15">
    <location>
        <position position="133"/>
    </location>
    <ligand>
        <name>ATP</name>
        <dbReference type="ChEBI" id="CHEBI:30616"/>
    </ligand>
</feature>
<evidence type="ECO:0000256" key="11">
    <source>
        <dbReference type="ARBA" id="ARBA00023137"/>
    </source>
</evidence>
<evidence type="ECO:0000259" key="17">
    <source>
        <dbReference type="PROSITE" id="PS50001"/>
    </source>
</evidence>
<dbReference type="InterPro" id="IPR017441">
    <property type="entry name" value="Protein_kinase_ATP_BS"/>
</dbReference>
<dbReference type="Gene3D" id="3.30.200.20">
    <property type="entry name" value="Phosphorylase Kinase, domain 1"/>
    <property type="match status" value="1"/>
</dbReference>
<evidence type="ECO:0000256" key="8">
    <source>
        <dbReference type="ARBA" id="ARBA00022840"/>
    </source>
</evidence>
<sequence length="238" mass="27610">MERREAEKCLTKIGEFLVRKAIIRGSEAYIVSVRANIKEVLHLRIQEILPQKLYWLRLFCFTSVSDLIRYHLTLKVPVYGDILLRSYVEREQWQLYHEQIVLGRRLGHGAFGEVFQGTFTVGLFTRPIEVAVKTLKEGCLSSDDRVTFLREANVMLKLQHKYVIRLFGVATQKEPIMIVMELATGGSLLEKVQKTKVNTLRKRKYCYQTICGMEYLESEQVGWPIKMPSHKTDFPGPV</sequence>
<dbReference type="InterPro" id="IPR011009">
    <property type="entry name" value="Kinase-like_dom_sf"/>
</dbReference>
<evidence type="ECO:0000256" key="9">
    <source>
        <dbReference type="ARBA" id="ARBA00022999"/>
    </source>
</evidence>
<dbReference type="AlphaFoldDB" id="A0A0B1RS78"/>
<evidence type="ECO:0000259" key="18">
    <source>
        <dbReference type="PROSITE" id="PS50011"/>
    </source>
</evidence>
<dbReference type="PROSITE" id="PS50001">
    <property type="entry name" value="SH2"/>
    <property type="match status" value="1"/>
</dbReference>
<evidence type="ECO:0000256" key="1">
    <source>
        <dbReference type="ARBA" id="ARBA00004202"/>
    </source>
</evidence>
<dbReference type="OrthoDB" id="346907at2759"/>
<evidence type="ECO:0000256" key="12">
    <source>
        <dbReference type="ARBA" id="ARBA00051245"/>
    </source>
</evidence>
<keyword evidence="6 15" id="KW-0547">Nucleotide-binding</keyword>
<dbReference type="EC" id="2.7.10.2" evidence="16"/>
<dbReference type="SMART" id="SM00252">
    <property type="entry name" value="SH2"/>
    <property type="match status" value="1"/>
</dbReference>
<dbReference type="InterPro" id="IPR050198">
    <property type="entry name" value="Non-receptor_tyrosine_kinases"/>
</dbReference>
<keyword evidence="4" id="KW-0963">Cytoplasm</keyword>
<name>A0A0B1RS78_OESDE</name>
<evidence type="ECO:0000313" key="20">
    <source>
        <dbReference type="Proteomes" id="UP000053660"/>
    </source>
</evidence>
<evidence type="ECO:0000256" key="2">
    <source>
        <dbReference type="ARBA" id="ARBA00004496"/>
    </source>
</evidence>
<keyword evidence="20" id="KW-1185">Reference proteome</keyword>
<organism evidence="19 20">
    <name type="scientific">Oesophagostomum dentatum</name>
    <name type="common">Nodular worm</name>
    <dbReference type="NCBI Taxonomy" id="61180"/>
    <lineage>
        <taxon>Eukaryota</taxon>
        <taxon>Metazoa</taxon>
        <taxon>Ecdysozoa</taxon>
        <taxon>Nematoda</taxon>
        <taxon>Chromadorea</taxon>
        <taxon>Rhabditida</taxon>
        <taxon>Rhabditina</taxon>
        <taxon>Rhabditomorpha</taxon>
        <taxon>Strongyloidea</taxon>
        <taxon>Strongylidae</taxon>
        <taxon>Oesophagostomum</taxon>
    </lineage>
</organism>
<dbReference type="Gene3D" id="3.30.505.10">
    <property type="entry name" value="SH2 domain"/>
    <property type="match status" value="1"/>
</dbReference>
<evidence type="ECO:0000256" key="16">
    <source>
        <dbReference type="RuleBase" id="RU362096"/>
    </source>
</evidence>
<comment type="catalytic activity">
    <reaction evidence="12 16">
        <text>L-tyrosyl-[protein] + ATP = O-phospho-L-tyrosyl-[protein] + ADP + H(+)</text>
        <dbReference type="Rhea" id="RHEA:10596"/>
        <dbReference type="Rhea" id="RHEA-COMP:10136"/>
        <dbReference type="Rhea" id="RHEA-COMP:20101"/>
        <dbReference type="ChEBI" id="CHEBI:15378"/>
        <dbReference type="ChEBI" id="CHEBI:30616"/>
        <dbReference type="ChEBI" id="CHEBI:46858"/>
        <dbReference type="ChEBI" id="CHEBI:61978"/>
        <dbReference type="ChEBI" id="CHEBI:456216"/>
        <dbReference type="EC" id="2.7.10.2"/>
    </reaction>
</comment>
<evidence type="ECO:0000256" key="7">
    <source>
        <dbReference type="ARBA" id="ARBA00022777"/>
    </source>
</evidence>
<dbReference type="InterPro" id="IPR000719">
    <property type="entry name" value="Prot_kinase_dom"/>
</dbReference>
<dbReference type="SUPFAM" id="SSF55550">
    <property type="entry name" value="SH2 domain"/>
    <property type="match status" value="1"/>
</dbReference>
<evidence type="ECO:0000256" key="15">
    <source>
        <dbReference type="PROSITE-ProRule" id="PRU10141"/>
    </source>
</evidence>
<dbReference type="Proteomes" id="UP000053660">
    <property type="component" value="Unassembled WGS sequence"/>
</dbReference>
<dbReference type="GO" id="GO:0004715">
    <property type="term" value="F:non-membrane spanning protein tyrosine kinase activity"/>
    <property type="evidence" value="ECO:0007669"/>
    <property type="project" value="UniProtKB-EC"/>
</dbReference>
<evidence type="ECO:0000313" key="19">
    <source>
        <dbReference type="EMBL" id="KHJ75928.1"/>
    </source>
</evidence>
<keyword evidence="8 15" id="KW-0067">ATP-binding</keyword>
<dbReference type="PROSITE" id="PS50011">
    <property type="entry name" value="PROTEIN_KINASE_DOM"/>
    <property type="match status" value="1"/>
</dbReference>
<dbReference type="PANTHER" id="PTHR24418">
    <property type="entry name" value="TYROSINE-PROTEIN KINASE"/>
    <property type="match status" value="1"/>
</dbReference>
<comment type="similarity">
    <text evidence="13">Belongs to the protein kinase superfamily. Tyr protein kinase family. Fes/fps subfamily.</text>
</comment>
<feature type="domain" description="Protein kinase" evidence="18">
    <location>
        <begin position="100"/>
        <end position="238"/>
    </location>
</feature>
<feature type="domain" description="SH2" evidence="17">
    <location>
        <begin position="1"/>
        <end position="71"/>
    </location>
</feature>
<comment type="subcellular location">
    <subcellularLocation>
        <location evidence="1">Cell membrane</location>
        <topology evidence="1">Peripheral membrane protein</topology>
    </subcellularLocation>
    <subcellularLocation>
        <location evidence="2">Cytoplasm</location>
    </subcellularLocation>
</comment>
<dbReference type="SUPFAM" id="SSF56112">
    <property type="entry name" value="Protein kinase-like (PK-like)"/>
    <property type="match status" value="1"/>
</dbReference>
<evidence type="ECO:0000256" key="4">
    <source>
        <dbReference type="ARBA" id="ARBA00022490"/>
    </source>
</evidence>
<gene>
    <name evidence="19" type="ORF">OESDEN_24453</name>
</gene>
<evidence type="ECO:0000256" key="14">
    <source>
        <dbReference type="PROSITE-ProRule" id="PRU00191"/>
    </source>
</evidence>
<keyword evidence="10" id="KW-0472">Membrane</keyword>
<dbReference type="FunFam" id="3.30.200.20:FF:000194">
    <property type="entry name" value="protein-tyrosine kinase 2-beta isoform X1"/>
    <property type="match status" value="1"/>
</dbReference>
<keyword evidence="11 16" id="KW-0829">Tyrosine-protein kinase</keyword>